<evidence type="ECO:0000256" key="1">
    <source>
        <dbReference type="SAM" id="Phobius"/>
    </source>
</evidence>
<keyword evidence="1" id="KW-1133">Transmembrane helix</keyword>
<accession>W0AHF3</accession>
<feature type="transmembrane region" description="Helical" evidence="1">
    <location>
        <begin position="42"/>
        <end position="65"/>
    </location>
</feature>
<dbReference type="AlphaFoldDB" id="W0AHF3"/>
<dbReference type="STRING" id="1123269.NX02_28875"/>
<reference evidence="2 3" key="1">
    <citation type="submission" date="2013-07" db="EMBL/GenBank/DDBJ databases">
        <title>Completed genome of Sphingomonas sanxanigenens NX02.</title>
        <authorList>
            <person name="Ma T."/>
            <person name="Huang H."/>
            <person name="Wu M."/>
            <person name="Li X."/>
            <person name="Li G."/>
        </authorList>
    </citation>
    <scope>NUCLEOTIDE SEQUENCE [LARGE SCALE GENOMIC DNA]</scope>
    <source>
        <strain evidence="2 3">NX02</strain>
    </source>
</reference>
<dbReference type="KEGG" id="ssan:NX02_28875"/>
<proteinExistence type="predicted"/>
<dbReference type="Proteomes" id="UP000018851">
    <property type="component" value="Chromosome"/>
</dbReference>
<dbReference type="HOGENOM" id="CLU_2702944_0_0_5"/>
<gene>
    <name evidence="2" type="ORF">NX02_28875</name>
</gene>
<protein>
    <submittedName>
        <fullName evidence="2">Uncharacterized protein</fullName>
    </submittedName>
</protein>
<sequence>MPTPSLPAAARTLLSEPQHTRFAARATGHVRMVASVRVTTGGILAIGVMVSCILLSTSVLVGTAVRESRARRG</sequence>
<keyword evidence="3" id="KW-1185">Reference proteome</keyword>
<organism evidence="2 3">
    <name type="scientific">Sphingomonas sanxanigenens DSM 19645 = NX02</name>
    <dbReference type="NCBI Taxonomy" id="1123269"/>
    <lineage>
        <taxon>Bacteria</taxon>
        <taxon>Pseudomonadati</taxon>
        <taxon>Pseudomonadota</taxon>
        <taxon>Alphaproteobacteria</taxon>
        <taxon>Sphingomonadales</taxon>
        <taxon>Sphingomonadaceae</taxon>
        <taxon>Sphingomonas</taxon>
    </lineage>
</organism>
<dbReference type="EMBL" id="CP006644">
    <property type="protein sequence ID" value="AHE57344.1"/>
    <property type="molecule type" value="Genomic_DNA"/>
</dbReference>
<evidence type="ECO:0000313" key="3">
    <source>
        <dbReference type="Proteomes" id="UP000018851"/>
    </source>
</evidence>
<keyword evidence="1" id="KW-0812">Transmembrane</keyword>
<keyword evidence="1" id="KW-0472">Membrane</keyword>
<name>W0AHF3_9SPHN</name>
<evidence type="ECO:0000313" key="2">
    <source>
        <dbReference type="EMBL" id="AHE57344.1"/>
    </source>
</evidence>
<dbReference type="RefSeq" id="WP_025295435.1">
    <property type="nucleotide sequence ID" value="NZ_CP006644.1"/>
</dbReference>